<feature type="compositionally biased region" description="Pro residues" evidence="1">
    <location>
        <begin position="254"/>
        <end position="286"/>
    </location>
</feature>
<protein>
    <submittedName>
        <fullName evidence="3">Uncharacterized protein</fullName>
    </submittedName>
</protein>
<feature type="compositionally biased region" description="Pro residues" evidence="1">
    <location>
        <begin position="149"/>
        <end position="160"/>
    </location>
</feature>
<feature type="compositionally biased region" description="Polar residues" evidence="1">
    <location>
        <begin position="200"/>
        <end position="217"/>
    </location>
</feature>
<accession>A0ABQ9FS75</accession>
<proteinExistence type="predicted"/>
<feature type="compositionally biased region" description="Pro residues" evidence="1">
    <location>
        <begin position="170"/>
        <end position="182"/>
    </location>
</feature>
<feature type="compositionally biased region" description="Pro residues" evidence="1">
    <location>
        <begin position="295"/>
        <end position="323"/>
    </location>
</feature>
<gene>
    <name evidence="3" type="ORF">KUTeg_001701</name>
</gene>
<feature type="compositionally biased region" description="Gly residues" evidence="1">
    <location>
        <begin position="123"/>
        <end position="135"/>
    </location>
</feature>
<evidence type="ECO:0000256" key="2">
    <source>
        <dbReference type="SAM" id="Phobius"/>
    </source>
</evidence>
<evidence type="ECO:0000256" key="1">
    <source>
        <dbReference type="SAM" id="MobiDB-lite"/>
    </source>
</evidence>
<feature type="compositionally biased region" description="Low complexity" evidence="1">
    <location>
        <begin position="240"/>
        <end position="253"/>
    </location>
</feature>
<comment type="caution">
    <text evidence="3">The sequence shown here is derived from an EMBL/GenBank/DDBJ whole genome shotgun (WGS) entry which is preliminary data.</text>
</comment>
<keyword evidence="2" id="KW-1133">Transmembrane helix</keyword>
<dbReference type="EMBL" id="JARBDR010000141">
    <property type="protein sequence ID" value="KAJ8320114.1"/>
    <property type="molecule type" value="Genomic_DNA"/>
</dbReference>
<name>A0ABQ9FS75_TEGGR</name>
<feature type="compositionally biased region" description="Polar residues" evidence="1">
    <location>
        <begin position="366"/>
        <end position="378"/>
    </location>
</feature>
<keyword evidence="4" id="KW-1185">Reference proteome</keyword>
<dbReference type="Proteomes" id="UP001217089">
    <property type="component" value="Unassembled WGS sequence"/>
</dbReference>
<evidence type="ECO:0000313" key="4">
    <source>
        <dbReference type="Proteomes" id="UP001217089"/>
    </source>
</evidence>
<feature type="region of interest" description="Disordered" evidence="1">
    <location>
        <begin position="101"/>
        <end position="394"/>
    </location>
</feature>
<sequence>MFWRLILFFATFWIPVSSYWFFFDTFDFLSPQEYHALRMLFGYVVTLVTIVSPVLCQFGMGMGGGMGNFGLIGALFGSELGLPTPQDFHEQRGSCYRERGFCIDLRPPPPPPPPPPPENGQAAGTGGGGGGGGGEVEPPEMEGPAATTAPPPPPQPPTITIPPNEVPVTQAPPPPTYPPPQSSHPLNQQAAHGQGAGPTATWQQPDPAQTVAWQPPSQKDWLNKQTQGAPPTGVGGASYQQQQTWTQPQAGPVGPQPPPRQPPPRQPPQVPAQPARPPRPAQPPPHQWQRGPVAPQRPAPGPPYRGPSLPQRPPQTQYQPPPGLRRMMAPPQSQPQRPFTAVRPPPRPPVQQGQHPMAAPPRRGPSPTSQANAETSGPANEARAPKPPKQFSVKRMKRQAVAGGMGMGAGGMAPGQNFQYHKLYSHCHKVEANIGCSQLENRYNQRPSRRSIQTWSLYSLRAPCPPKPDVHMHMSCEWVPVVYINIYLFYKS</sequence>
<evidence type="ECO:0000313" key="3">
    <source>
        <dbReference type="EMBL" id="KAJ8320114.1"/>
    </source>
</evidence>
<feature type="transmembrane region" description="Helical" evidence="2">
    <location>
        <begin position="34"/>
        <end position="56"/>
    </location>
</feature>
<keyword evidence="2" id="KW-0472">Membrane</keyword>
<reference evidence="3 4" key="1">
    <citation type="submission" date="2022-12" db="EMBL/GenBank/DDBJ databases">
        <title>Chromosome-level genome of Tegillarca granosa.</title>
        <authorList>
            <person name="Kim J."/>
        </authorList>
    </citation>
    <scope>NUCLEOTIDE SEQUENCE [LARGE SCALE GENOMIC DNA]</scope>
    <source>
        <strain evidence="3">Teg-2019</strain>
        <tissue evidence="3">Adductor muscle</tissue>
    </source>
</reference>
<organism evidence="3 4">
    <name type="scientific">Tegillarca granosa</name>
    <name type="common">Malaysian cockle</name>
    <name type="synonym">Anadara granosa</name>
    <dbReference type="NCBI Taxonomy" id="220873"/>
    <lineage>
        <taxon>Eukaryota</taxon>
        <taxon>Metazoa</taxon>
        <taxon>Spiralia</taxon>
        <taxon>Lophotrochozoa</taxon>
        <taxon>Mollusca</taxon>
        <taxon>Bivalvia</taxon>
        <taxon>Autobranchia</taxon>
        <taxon>Pteriomorphia</taxon>
        <taxon>Arcoida</taxon>
        <taxon>Arcoidea</taxon>
        <taxon>Arcidae</taxon>
        <taxon>Tegillarca</taxon>
    </lineage>
</organism>
<feature type="compositionally biased region" description="Pro residues" evidence="1">
    <location>
        <begin position="106"/>
        <end position="118"/>
    </location>
</feature>
<keyword evidence="2" id="KW-0812">Transmembrane</keyword>